<gene>
    <name evidence="1" type="ORF">CBY09_07995</name>
</gene>
<evidence type="ECO:0000313" key="1">
    <source>
        <dbReference type="EMBL" id="OYD50667.1"/>
    </source>
</evidence>
<organism evidence="1 2">
    <name type="scientific">Acidovorax kalamii</name>
    <dbReference type="NCBI Taxonomy" id="2004485"/>
    <lineage>
        <taxon>Bacteria</taxon>
        <taxon>Pseudomonadati</taxon>
        <taxon>Pseudomonadota</taxon>
        <taxon>Betaproteobacteria</taxon>
        <taxon>Burkholderiales</taxon>
        <taxon>Comamonadaceae</taxon>
        <taxon>Acidovorax</taxon>
    </lineage>
</organism>
<dbReference type="AlphaFoldDB" id="A0A235EQ29"/>
<accession>A0A235EQ29</accession>
<evidence type="ECO:0000313" key="2">
    <source>
        <dbReference type="Proteomes" id="UP000215441"/>
    </source>
</evidence>
<comment type="caution">
    <text evidence="1">The sequence shown here is derived from an EMBL/GenBank/DDBJ whole genome shotgun (WGS) entry which is preliminary data.</text>
</comment>
<protein>
    <submittedName>
        <fullName evidence="1">Uncharacterized protein</fullName>
    </submittedName>
</protein>
<dbReference type="Proteomes" id="UP000215441">
    <property type="component" value="Unassembled WGS sequence"/>
</dbReference>
<dbReference type="EMBL" id="NOIG01000005">
    <property type="protein sequence ID" value="OYD50667.1"/>
    <property type="molecule type" value="Genomic_DNA"/>
</dbReference>
<reference evidence="1 2" key="1">
    <citation type="submission" date="2017-07" db="EMBL/GenBank/DDBJ databases">
        <title>Acidovorax KNDSW TSA 6 genome sequence and assembly.</title>
        <authorList>
            <person name="Mayilraj S."/>
        </authorList>
    </citation>
    <scope>NUCLEOTIDE SEQUENCE [LARGE SCALE GENOMIC DNA]</scope>
    <source>
        <strain evidence="1 2">KNDSW-TSA6</strain>
    </source>
</reference>
<name>A0A235EQ29_9BURK</name>
<sequence>MPCTPGEYHPYAACLMFKACHDSETVRANLEAVRGTPPAVAGEPWGACVGGRVFVGGLPEHARKLAEAENLPIQWLYTTQAQAGAPCRRNPFYHGPRNCSRGTVGCCEDHGAKPQAQAGAVPLTEHQIVHDGLMMTPNSVFKDGAALFEAGVRFAERHHGIKGGQHGADT</sequence>
<proteinExistence type="predicted"/>
<keyword evidence="2" id="KW-1185">Reference proteome</keyword>